<dbReference type="EMBL" id="CP144699">
    <property type="protein sequence ID" value="WVZ20816.1"/>
    <property type="molecule type" value="Genomic_DNA"/>
</dbReference>
<reference evidence="1 2" key="1">
    <citation type="journal article" date="2023" name="Life. Sci Alliance">
        <title>Evolutionary insights into 3D genome organization and epigenetic landscape of Vigna mungo.</title>
        <authorList>
            <person name="Junaid A."/>
            <person name="Singh B."/>
            <person name="Bhatia S."/>
        </authorList>
    </citation>
    <scope>NUCLEOTIDE SEQUENCE [LARGE SCALE GENOMIC DNA]</scope>
    <source>
        <strain evidence="1">Urdbean</strain>
    </source>
</reference>
<sequence>MASEKVCFDVDSNNQGNCSQEISPTKSNMGKELARRAVLRSYLRKNGRRKVASNTAKSLPSRLSKLLVAPLSTAATTGVSISTDDHTILIVMASSSCMVAPLVSSKGIESWWLFKNEFFYPLDVYNTFLEGDLQEGIYMEQPPIFVA</sequence>
<evidence type="ECO:0000313" key="2">
    <source>
        <dbReference type="Proteomes" id="UP001374535"/>
    </source>
</evidence>
<protein>
    <submittedName>
        <fullName evidence="1">Uncharacterized protein</fullName>
    </submittedName>
</protein>
<dbReference type="AlphaFoldDB" id="A0AAQ3P2K5"/>
<name>A0AAQ3P2K5_VIGMU</name>
<proteinExistence type="predicted"/>
<organism evidence="1 2">
    <name type="scientific">Vigna mungo</name>
    <name type="common">Black gram</name>
    <name type="synonym">Phaseolus mungo</name>
    <dbReference type="NCBI Taxonomy" id="3915"/>
    <lineage>
        <taxon>Eukaryota</taxon>
        <taxon>Viridiplantae</taxon>
        <taxon>Streptophyta</taxon>
        <taxon>Embryophyta</taxon>
        <taxon>Tracheophyta</taxon>
        <taxon>Spermatophyta</taxon>
        <taxon>Magnoliopsida</taxon>
        <taxon>eudicotyledons</taxon>
        <taxon>Gunneridae</taxon>
        <taxon>Pentapetalae</taxon>
        <taxon>rosids</taxon>
        <taxon>fabids</taxon>
        <taxon>Fabales</taxon>
        <taxon>Fabaceae</taxon>
        <taxon>Papilionoideae</taxon>
        <taxon>50 kb inversion clade</taxon>
        <taxon>NPAAA clade</taxon>
        <taxon>indigoferoid/millettioid clade</taxon>
        <taxon>Phaseoleae</taxon>
        <taxon>Vigna</taxon>
    </lineage>
</organism>
<evidence type="ECO:0000313" key="1">
    <source>
        <dbReference type="EMBL" id="WVZ20816.1"/>
    </source>
</evidence>
<dbReference type="Proteomes" id="UP001374535">
    <property type="component" value="Chromosome 2"/>
</dbReference>
<keyword evidence="2" id="KW-1185">Reference proteome</keyword>
<gene>
    <name evidence="1" type="ORF">V8G54_008138</name>
</gene>
<accession>A0AAQ3P2K5</accession>